<accession>A0A1H2T161</accession>
<sequence length="44" mass="4885">MVNFSEIFPLKALLLPSELSKLRPSGYARRPRVGVRELTGEGAK</sequence>
<protein>
    <submittedName>
        <fullName evidence="1">Uncharacterized protein</fullName>
    </submittedName>
</protein>
<keyword evidence="2" id="KW-1185">Reference proteome</keyword>
<dbReference type="EMBL" id="FNOB01000003">
    <property type="protein sequence ID" value="SDW37591.1"/>
    <property type="molecule type" value="Genomic_DNA"/>
</dbReference>
<organism evidence="1 2">
    <name type="scientific">Allgaiera indica</name>
    <dbReference type="NCBI Taxonomy" id="765699"/>
    <lineage>
        <taxon>Bacteria</taxon>
        <taxon>Pseudomonadati</taxon>
        <taxon>Pseudomonadota</taxon>
        <taxon>Alphaproteobacteria</taxon>
        <taxon>Rhodobacterales</taxon>
        <taxon>Paracoccaceae</taxon>
        <taxon>Allgaiera</taxon>
    </lineage>
</organism>
<gene>
    <name evidence="1" type="ORF">SAMN05444006_10356</name>
</gene>
<proteinExistence type="predicted"/>
<name>A0A1H2T161_9RHOB</name>
<evidence type="ECO:0000313" key="2">
    <source>
        <dbReference type="Proteomes" id="UP000199541"/>
    </source>
</evidence>
<comment type="caution">
    <text evidence="1">The sequence shown here is derived from an EMBL/GenBank/DDBJ whole genome shotgun (WGS) entry which is preliminary data.</text>
</comment>
<dbReference type="Proteomes" id="UP000199541">
    <property type="component" value="Unassembled WGS sequence"/>
</dbReference>
<reference evidence="1 2" key="1">
    <citation type="submission" date="2016-10" db="EMBL/GenBank/DDBJ databases">
        <authorList>
            <person name="Varghese N."/>
            <person name="Submissions S."/>
        </authorList>
    </citation>
    <scope>NUCLEOTIDE SEQUENCE [LARGE SCALE GENOMIC DNA]</scope>
    <source>
        <strain evidence="1 2">DSM 24802</strain>
    </source>
</reference>
<evidence type="ECO:0000313" key="1">
    <source>
        <dbReference type="EMBL" id="SDW37591.1"/>
    </source>
</evidence>